<reference evidence="1 2" key="1">
    <citation type="submission" date="2021-08" db="EMBL/GenBank/DDBJ databases">
        <authorList>
            <person name="Tuo L."/>
        </authorList>
    </citation>
    <scope>NUCLEOTIDE SEQUENCE [LARGE SCALE GENOMIC DNA]</scope>
    <source>
        <strain evidence="1 2">JCM 31229</strain>
    </source>
</reference>
<dbReference type="RefSeq" id="WP_222993920.1">
    <property type="nucleotide sequence ID" value="NZ_JAINVV010000016.1"/>
</dbReference>
<proteinExistence type="predicted"/>
<accession>A0ABS7Q0D9</accession>
<dbReference type="CDD" id="cd07821">
    <property type="entry name" value="PYR_PYL_RCAR_like"/>
    <property type="match status" value="1"/>
</dbReference>
<evidence type="ECO:0000313" key="1">
    <source>
        <dbReference type="EMBL" id="MBY8826350.1"/>
    </source>
</evidence>
<dbReference type="Proteomes" id="UP000706039">
    <property type="component" value="Unassembled WGS sequence"/>
</dbReference>
<name>A0ABS7Q0D9_9SPHN</name>
<protein>
    <submittedName>
        <fullName evidence="1">SRPBCC family protein</fullName>
    </submittedName>
</protein>
<dbReference type="Pfam" id="PF10604">
    <property type="entry name" value="Polyketide_cyc2"/>
    <property type="match status" value="1"/>
</dbReference>
<keyword evidence="2" id="KW-1185">Reference proteome</keyword>
<dbReference type="InterPro" id="IPR019587">
    <property type="entry name" value="Polyketide_cyclase/dehydratase"/>
</dbReference>
<dbReference type="Gene3D" id="3.30.530.20">
    <property type="match status" value="1"/>
</dbReference>
<dbReference type="InterPro" id="IPR023393">
    <property type="entry name" value="START-like_dom_sf"/>
</dbReference>
<dbReference type="SUPFAM" id="SSF55961">
    <property type="entry name" value="Bet v1-like"/>
    <property type="match status" value="1"/>
</dbReference>
<sequence length="146" mass="16474">MAVATLAERIDAPADAVWSFVCWHGVAKLEQYSGGFFRKIEFQGDTPAVGITKTIYPHEGLPIHERLEWLDAADRSYRYRLTDVGSLPITDYRGYVRVTPAGPDACHLKIECEYDAVEVTDAQWAETWLAMETQLVNEIRQALLKG</sequence>
<evidence type="ECO:0000313" key="2">
    <source>
        <dbReference type="Proteomes" id="UP000706039"/>
    </source>
</evidence>
<dbReference type="EMBL" id="JAINVV010000016">
    <property type="protein sequence ID" value="MBY8826350.1"/>
    <property type="molecule type" value="Genomic_DNA"/>
</dbReference>
<organism evidence="1 2">
    <name type="scientific">Sphingomonas colocasiae</name>
    <dbReference type="NCBI Taxonomy" id="1848973"/>
    <lineage>
        <taxon>Bacteria</taxon>
        <taxon>Pseudomonadati</taxon>
        <taxon>Pseudomonadota</taxon>
        <taxon>Alphaproteobacteria</taxon>
        <taxon>Sphingomonadales</taxon>
        <taxon>Sphingomonadaceae</taxon>
        <taxon>Sphingomonas</taxon>
    </lineage>
</organism>
<gene>
    <name evidence="1" type="ORF">K7G82_28865</name>
</gene>
<comment type="caution">
    <text evidence="1">The sequence shown here is derived from an EMBL/GenBank/DDBJ whole genome shotgun (WGS) entry which is preliminary data.</text>
</comment>